<protein>
    <submittedName>
        <fullName evidence="1">Cytidylate kinase-like family protein</fullName>
    </submittedName>
</protein>
<organism evidence="1">
    <name type="scientific">Geobacter metallireducens</name>
    <dbReference type="NCBI Taxonomy" id="28232"/>
    <lineage>
        <taxon>Bacteria</taxon>
        <taxon>Pseudomonadati</taxon>
        <taxon>Thermodesulfobacteriota</taxon>
        <taxon>Desulfuromonadia</taxon>
        <taxon>Geobacterales</taxon>
        <taxon>Geobacteraceae</taxon>
        <taxon>Geobacter</taxon>
    </lineage>
</organism>
<accession>A0A831UEC0</accession>
<proteinExistence type="predicted"/>
<dbReference type="Pfam" id="PF13189">
    <property type="entry name" value="Cytidylate_kin2"/>
    <property type="match status" value="1"/>
</dbReference>
<dbReference type="EMBL" id="DSOV01000004">
    <property type="protein sequence ID" value="HEN40909.1"/>
    <property type="molecule type" value="Genomic_DNA"/>
</dbReference>
<name>A0A831UEC0_GEOME</name>
<sequence length="236" mass="27288">MPEKLLVPSIEQRIAGMIEVARRMRGKTETEKRTGHKPTITISREFGCEGFPVAEHLKELLEHTTKEPWVIMDKALLEETAKHHDISEEVFRSLGHRPRFLDDMISTLTPRWKSERDHYKLLCDQIVSLAEMGNMIIMGRGSAIITQQMANCLHFRIYGSHHFKVRSIARRAKIPVQEAELLVEKKQKERDKFIRSFLDRDIADLNLYHLAFNNDKNPAAQIARTIADYLCQKTAG</sequence>
<dbReference type="InterPro" id="IPR027417">
    <property type="entry name" value="P-loop_NTPase"/>
</dbReference>
<dbReference type="Gene3D" id="3.40.50.300">
    <property type="entry name" value="P-loop containing nucleotide triphosphate hydrolases"/>
    <property type="match status" value="1"/>
</dbReference>
<dbReference type="GO" id="GO:0016301">
    <property type="term" value="F:kinase activity"/>
    <property type="evidence" value="ECO:0007669"/>
    <property type="project" value="UniProtKB-KW"/>
</dbReference>
<gene>
    <name evidence="1" type="ORF">ENQ87_00830</name>
</gene>
<keyword evidence="1" id="KW-0808">Transferase</keyword>
<reference evidence="1" key="1">
    <citation type="journal article" date="2020" name="mSystems">
        <title>Genome- and Community-Level Interaction Insights into Carbon Utilization and Element Cycling Functions of Hydrothermarchaeota in Hydrothermal Sediment.</title>
        <authorList>
            <person name="Zhou Z."/>
            <person name="Liu Y."/>
            <person name="Xu W."/>
            <person name="Pan J."/>
            <person name="Luo Z.H."/>
            <person name="Li M."/>
        </authorList>
    </citation>
    <scope>NUCLEOTIDE SEQUENCE [LARGE SCALE GENOMIC DNA]</scope>
    <source>
        <strain evidence="1">SpSt-349</strain>
    </source>
</reference>
<comment type="caution">
    <text evidence="1">The sequence shown here is derived from an EMBL/GenBank/DDBJ whole genome shotgun (WGS) entry which is preliminary data.</text>
</comment>
<keyword evidence="1" id="KW-0418">Kinase</keyword>
<dbReference type="AlphaFoldDB" id="A0A831UEC0"/>
<evidence type="ECO:0000313" key="1">
    <source>
        <dbReference type="EMBL" id="HEN40909.1"/>
    </source>
</evidence>